<keyword evidence="4" id="KW-1185">Reference proteome</keyword>
<evidence type="ECO:0000256" key="1">
    <source>
        <dbReference type="ARBA" id="ARBA00022729"/>
    </source>
</evidence>
<dbReference type="Pfam" id="PF00497">
    <property type="entry name" value="SBP_bac_3"/>
    <property type="match status" value="1"/>
</dbReference>
<dbReference type="EMBL" id="CP027668">
    <property type="protein sequence ID" value="AVO46292.1"/>
    <property type="molecule type" value="Genomic_DNA"/>
</dbReference>
<dbReference type="SUPFAM" id="SSF53850">
    <property type="entry name" value="Periplasmic binding protein-like II"/>
    <property type="match status" value="1"/>
</dbReference>
<name>A0A2S0NDQ4_9HYPH</name>
<dbReference type="OrthoDB" id="9796586at2"/>
<dbReference type="PANTHER" id="PTHR35936:SF35">
    <property type="entry name" value="L-CYSTINE-BINDING PROTEIN TCYJ"/>
    <property type="match status" value="1"/>
</dbReference>
<organism evidence="3 4">
    <name type="scientific">Phreatobacter cathodiphilus</name>
    <dbReference type="NCBI Taxonomy" id="1868589"/>
    <lineage>
        <taxon>Bacteria</taxon>
        <taxon>Pseudomonadati</taxon>
        <taxon>Pseudomonadota</taxon>
        <taxon>Alphaproteobacteria</taxon>
        <taxon>Hyphomicrobiales</taxon>
        <taxon>Phreatobacteraceae</taxon>
        <taxon>Phreatobacter</taxon>
    </lineage>
</organism>
<reference evidence="3 4" key="1">
    <citation type="submission" date="2018-03" db="EMBL/GenBank/DDBJ databases">
        <title>Genome sequencing of Phreatobacter sp.</title>
        <authorList>
            <person name="Kim S.-J."/>
            <person name="Heo J."/>
            <person name="Kwon S.-W."/>
        </authorList>
    </citation>
    <scope>NUCLEOTIDE SEQUENCE [LARGE SCALE GENOMIC DNA]</scope>
    <source>
        <strain evidence="3 4">S-12</strain>
    </source>
</reference>
<gene>
    <name evidence="3" type="ORF">C6569_15190</name>
</gene>
<dbReference type="AlphaFoldDB" id="A0A2S0NDQ4"/>
<evidence type="ECO:0000313" key="4">
    <source>
        <dbReference type="Proteomes" id="UP000237889"/>
    </source>
</evidence>
<dbReference type="InterPro" id="IPR001638">
    <property type="entry name" value="Solute-binding_3/MltF_N"/>
</dbReference>
<keyword evidence="1" id="KW-0732">Signal</keyword>
<accession>A0A2S0NDQ4</accession>
<proteinExistence type="predicted"/>
<dbReference type="PANTHER" id="PTHR35936">
    <property type="entry name" value="MEMBRANE-BOUND LYTIC MUREIN TRANSGLYCOSYLASE F"/>
    <property type="match status" value="1"/>
</dbReference>
<dbReference type="Gene3D" id="3.40.190.10">
    <property type="entry name" value="Periplasmic binding protein-like II"/>
    <property type="match status" value="2"/>
</dbReference>
<evidence type="ECO:0000313" key="3">
    <source>
        <dbReference type="EMBL" id="AVO46292.1"/>
    </source>
</evidence>
<feature type="domain" description="Solute-binding protein family 3/N-terminal" evidence="2">
    <location>
        <begin position="72"/>
        <end position="300"/>
    </location>
</feature>
<dbReference type="KEGG" id="phr:C6569_15190"/>
<evidence type="ECO:0000259" key="2">
    <source>
        <dbReference type="SMART" id="SM00062"/>
    </source>
</evidence>
<dbReference type="SMART" id="SM00062">
    <property type="entry name" value="PBPb"/>
    <property type="match status" value="1"/>
</dbReference>
<sequence length="302" mass="33341">MEPASVGRTRMACVVARTFFLVVAAVLLALPAARAEAPLAGAEGTSAPQVAIPGYWDPRRRSERVDLTRVPQIRFLTEDDFPPFNFAGPDGRPVGFNVDIARAICEELAVPCTIQVRRFDLLTESLDRNAGDAIIASLAISPDIRRRYEVSDRYLETPARFLIRRDTRLTEATPEALAGRSIATVQGTAHEAYVAQFFRLSARRSYPDIEAARRALLERDVDVLFADGAASGFWLGGEASAGCCRFLGGAFTESRYFGEGLAIVMRRGNEPLRRAINHALQRLWEKGIYAELYLKAFPAGIY</sequence>
<dbReference type="Proteomes" id="UP000237889">
    <property type="component" value="Chromosome"/>
</dbReference>
<protein>
    <submittedName>
        <fullName evidence="3">ABC transporter substrate-binding protein</fullName>
    </submittedName>
</protein>